<sequence>METELELEKAAAGEGKGMMSCVWMEHTFGGQGYSLTNLAGDLYTPAARRRANVLRGQVIDELPPFSTAHHWVPPLGVWALPICEWPSNLAPTEQQHKSPSNHLEKQGSCWPVSPVNNIVWTPSLWVWAGWLQQADGAKWIPVDVGSWVLIPVVTFDVNDADVIAIAYIYKLRLSIFSFGIDNGRRNETGWRAGGGCRRRGSHRLGYESVGFLVPQAIVNLLTILIRFEMAFSSMKRNKMAATRLARRTRAPALIDLTAGRMPGVCIQVRATSSKVHFRQFAVPLLATAQT</sequence>
<dbReference type="Proteomes" id="UP001281003">
    <property type="component" value="Unassembled WGS sequence"/>
</dbReference>
<keyword evidence="2" id="KW-1185">Reference proteome</keyword>
<protein>
    <submittedName>
        <fullName evidence="1">Uncharacterized protein</fullName>
    </submittedName>
</protein>
<comment type="caution">
    <text evidence="1">The sequence shown here is derived from an EMBL/GenBank/DDBJ whole genome shotgun (WGS) entry which is preliminary data.</text>
</comment>
<dbReference type="EMBL" id="JAUTDP010000008">
    <property type="protein sequence ID" value="KAK3397128.1"/>
    <property type="molecule type" value="Genomic_DNA"/>
</dbReference>
<reference evidence="1" key="2">
    <citation type="submission" date="2023-07" db="EMBL/GenBank/DDBJ databases">
        <authorList>
            <consortium name="Lawrence Berkeley National Laboratory"/>
            <person name="Haridas S."/>
            <person name="Hensen N."/>
            <person name="Bonometti L."/>
            <person name="Westerberg I."/>
            <person name="Brannstrom I.O."/>
            <person name="Guillou S."/>
            <person name="Cros-Aarteil S."/>
            <person name="Calhoun S."/>
            <person name="Kuo A."/>
            <person name="Mondo S."/>
            <person name="Pangilinan J."/>
            <person name="Riley R."/>
            <person name="LaButti K."/>
            <person name="Andreopoulos B."/>
            <person name="Lipzen A."/>
            <person name="Chen C."/>
            <person name="Yanf M."/>
            <person name="Daum C."/>
            <person name="Ng V."/>
            <person name="Clum A."/>
            <person name="Steindorff A."/>
            <person name="Ohm R."/>
            <person name="Martin F."/>
            <person name="Silar P."/>
            <person name="Natvig D."/>
            <person name="Lalanne C."/>
            <person name="Gautier V."/>
            <person name="Ament-velasquez S.L."/>
            <person name="Kruys A."/>
            <person name="Hutchinson M.I."/>
            <person name="Powell A.J."/>
            <person name="Barry K."/>
            <person name="Miller A.N."/>
            <person name="Grigoriev I.V."/>
            <person name="Debuchy R."/>
            <person name="Gladieux P."/>
            <person name="Thoren M.H."/>
            <person name="Johannesson H."/>
        </authorList>
    </citation>
    <scope>NUCLEOTIDE SEQUENCE</scope>
    <source>
        <strain evidence="1">FGSC 1904</strain>
    </source>
</reference>
<gene>
    <name evidence="1" type="ORF">B0T20DRAFT_500736</name>
</gene>
<dbReference type="AlphaFoldDB" id="A0AAE0PC23"/>
<evidence type="ECO:0000313" key="2">
    <source>
        <dbReference type="Proteomes" id="UP001281003"/>
    </source>
</evidence>
<organism evidence="1 2">
    <name type="scientific">Sordaria brevicollis</name>
    <dbReference type="NCBI Taxonomy" id="83679"/>
    <lineage>
        <taxon>Eukaryota</taxon>
        <taxon>Fungi</taxon>
        <taxon>Dikarya</taxon>
        <taxon>Ascomycota</taxon>
        <taxon>Pezizomycotina</taxon>
        <taxon>Sordariomycetes</taxon>
        <taxon>Sordariomycetidae</taxon>
        <taxon>Sordariales</taxon>
        <taxon>Sordariaceae</taxon>
        <taxon>Sordaria</taxon>
    </lineage>
</organism>
<proteinExistence type="predicted"/>
<name>A0AAE0PC23_SORBR</name>
<accession>A0AAE0PC23</accession>
<reference evidence="1" key="1">
    <citation type="journal article" date="2023" name="Mol. Phylogenet. Evol.">
        <title>Genome-scale phylogeny and comparative genomics of the fungal order Sordariales.</title>
        <authorList>
            <person name="Hensen N."/>
            <person name="Bonometti L."/>
            <person name="Westerberg I."/>
            <person name="Brannstrom I.O."/>
            <person name="Guillou S."/>
            <person name="Cros-Aarteil S."/>
            <person name="Calhoun S."/>
            <person name="Haridas S."/>
            <person name="Kuo A."/>
            <person name="Mondo S."/>
            <person name="Pangilinan J."/>
            <person name="Riley R."/>
            <person name="LaButti K."/>
            <person name="Andreopoulos B."/>
            <person name="Lipzen A."/>
            <person name="Chen C."/>
            <person name="Yan M."/>
            <person name="Daum C."/>
            <person name="Ng V."/>
            <person name="Clum A."/>
            <person name="Steindorff A."/>
            <person name="Ohm R.A."/>
            <person name="Martin F."/>
            <person name="Silar P."/>
            <person name="Natvig D.O."/>
            <person name="Lalanne C."/>
            <person name="Gautier V."/>
            <person name="Ament-Velasquez S.L."/>
            <person name="Kruys A."/>
            <person name="Hutchinson M.I."/>
            <person name="Powell A.J."/>
            <person name="Barry K."/>
            <person name="Miller A.N."/>
            <person name="Grigoriev I.V."/>
            <person name="Debuchy R."/>
            <person name="Gladieux P."/>
            <person name="Hiltunen Thoren M."/>
            <person name="Johannesson H."/>
        </authorList>
    </citation>
    <scope>NUCLEOTIDE SEQUENCE</scope>
    <source>
        <strain evidence="1">FGSC 1904</strain>
    </source>
</reference>
<evidence type="ECO:0000313" key="1">
    <source>
        <dbReference type="EMBL" id="KAK3397128.1"/>
    </source>
</evidence>